<dbReference type="STRING" id="318464.IO99_05195"/>
<keyword evidence="2" id="KW-1185">Reference proteome</keyword>
<dbReference type="InterPro" id="IPR013389">
    <property type="entry name" value="CRISPR-assoc_prot_Cas8b"/>
</dbReference>
<dbReference type="NCBIfam" id="TIGR02556">
    <property type="entry name" value="cas_TM1802"/>
    <property type="match status" value="1"/>
</dbReference>
<dbReference type="AlphaFoldDB" id="A0A084JEU3"/>
<evidence type="ECO:0000313" key="2">
    <source>
        <dbReference type="Proteomes" id="UP000028542"/>
    </source>
</evidence>
<evidence type="ECO:0000313" key="1">
    <source>
        <dbReference type="EMBL" id="KEZ87477.1"/>
    </source>
</evidence>
<protein>
    <recommendedName>
        <fullName evidence="3">CRISPR-associated protein</fullName>
    </recommendedName>
</protein>
<name>A0A084JEU3_9CLOT</name>
<comment type="caution">
    <text evidence="1">The sequence shown here is derived from an EMBL/GenBank/DDBJ whole genome shotgun (WGS) entry which is preliminary data.</text>
</comment>
<sequence length="393" mass="45981">MEKKKQVFNTTTYKFYTNDKDVYGSVDEKDKFGVTMCKSCLNDILIGKEYVEDKLTTYWIDKSVMFLPHNFNEQTEAIYENSTIVSEDKKNFISNIYNDEEIVLELLGEGNTETDIIFFEKEGNKTFYIQHTIKSMLPSRFGELSVLLTEYGIKLYNIINYSTAIKVGLKGIETTNKEKLRMVDAIFLGKSINRNTFFTRAMMVHKYEFINGKNKFTISNIGKVYNFLVDAGCIEGGFKVMTQYGDYKELFMDNLSYFNSNEKKSWFLIGMAYNFVNYMIKKGNSNEEGKIADRSSLDKNFFFARKFNFKDFIYFSNLLSDKMIKYKISSAWLKDILTESKELMANPSGKLSSDEAKYIFFWGMDSYFKKVQENVLDLENDKNEEIQENREEI</sequence>
<dbReference type="Pfam" id="PF09484">
    <property type="entry name" value="Cas_TM1802"/>
    <property type="match status" value="1"/>
</dbReference>
<reference evidence="1 2" key="1">
    <citation type="submission" date="2014-07" db="EMBL/GenBank/DDBJ databases">
        <title>Draft genome of Clostridium sulfidigenes 113A isolated from sediments associated with methane hydrate from Krishna Godavari basin.</title>
        <authorList>
            <person name="Honkalas V.S."/>
            <person name="Dabir A.P."/>
            <person name="Arora P."/>
            <person name="Dhakephalkar P.K."/>
        </authorList>
    </citation>
    <scope>NUCLEOTIDE SEQUENCE [LARGE SCALE GENOMIC DNA]</scope>
    <source>
        <strain evidence="1 2">113A</strain>
    </source>
</reference>
<organism evidence="1 2">
    <name type="scientific">Clostridium sulfidigenes</name>
    <dbReference type="NCBI Taxonomy" id="318464"/>
    <lineage>
        <taxon>Bacteria</taxon>
        <taxon>Bacillati</taxon>
        <taxon>Bacillota</taxon>
        <taxon>Clostridia</taxon>
        <taxon>Eubacteriales</taxon>
        <taxon>Clostridiaceae</taxon>
        <taxon>Clostridium</taxon>
    </lineage>
</organism>
<dbReference type="EMBL" id="JPMD01000011">
    <property type="protein sequence ID" value="KEZ87477.1"/>
    <property type="molecule type" value="Genomic_DNA"/>
</dbReference>
<accession>A0A084JEU3</accession>
<dbReference type="eggNOG" id="ENOG50323Q4">
    <property type="taxonomic scope" value="Bacteria"/>
</dbReference>
<proteinExistence type="predicted"/>
<gene>
    <name evidence="1" type="ORF">IO99_05195</name>
</gene>
<dbReference type="Proteomes" id="UP000028542">
    <property type="component" value="Unassembled WGS sequence"/>
</dbReference>
<evidence type="ECO:0008006" key="3">
    <source>
        <dbReference type="Google" id="ProtNLM"/>
    </source>
</evidence>